<reference evidence="1 2" key="1">
    <citation type="journal article" date="2022" name="New Phytol.">
        <title>Ecological generalism drives hyperdiversity of secondary metabolite gene clusters in xylarialean endophytes.</title>
        <authorList>
            <person name="Franco M.E.E."/>
            <person name="Wisecaver J.H."/>
            <person name="Arnold A.E."/>
            <person name="Ju Y.M."/>
            <person name="Slot J.C."/>
            <person name="Ahrendt S."/>
            <person name="Moore L.P."/>
            <person name="Eastman K.E."/>
            <person name="Scott K."/>
            <person name="Konkel Z."/>
            <person name="Mondo S.J."/>
            <person name="Kuo A."/>
            <person name="Hayes R.D."/>
            <person name="Haridas S."/>
            <person name="Andreopoulos B."/>
            <person name="Riley R."/>
            <person name="LaButti K."/>
            <person name="Pangilinan J."/>
            <person name="Lipzen A."/>
            <person name="Amirebrahimi M."/>
            <person name="Yan J."/>
            <person name="Adam C."/>
            <person name="Keymanesh K."/>
            <person name="Ng V."/>
            <person name="Louie K."/>
            <person name="Northen T."/>
            <person name="Drula E."/>
            <person name="Henrissat B."/>
            <person name="Hsieh H.M."/>
            <person name="Youens-Clark K."/>
            <person name="Lutzoni F."/>
            <person name="Miadlikowska J."/>
            <person name="Eastwood D.C."/>
            <person name="Hamelin R.C."/>
            <person name="Grigoriev I.V."/>
            <person name="U'Ren J.M."/>
        </authorList>
    </citation>
    <scope>NUCLEOTIDE SEQUENCE [LARGE SCALE GENOMIC DNA]</scope>
    <source>
        <strain evidence="1 2">CBS 119005</strain>
    </source>
</reference>
<name>A0ACB9ZEB5_9PEZI</name>
<sequence>MSSSTDDGGVTPRLKKWRYNSPYVQSMIVGATLFCCPGTYLAMTGLGAGGVHPSYIHITDAGNVVLYCMFGLAGVFGGSIINQFGPRITLMIGATGYSIYAGSLWYIDQGKGGWFNILAGFICGITSGLLWSTQGYITTVYATEQEKGKYIATTWLFNAAGSVMGASLVLGLSAKNTTISGVPSAVYITFITIECCGILVAALLMDPTKVRRDDGRPLAIFTPLPWYQELKALGKACAEPKMLLITLSIFSSEMYLSLCGTFNSVYLNARSRALANLAYWIMQIVGALVITAVTDAKGYQRRHRAFAGLCLVACVIGGTWIAMITFLSVNNIDRNDPRGVDWTDGSVFAGPLVIYMFFGLCYPLFQNFHHWLYSTFSNEPHILARYSGYFKGVQAFGTATAFGIDSRKTPLINMGAAYFPLMMIGLVLSATSAYKYTTNTNYGKEVGVIVPAVVERELGVHTDDGTLEIAGVEMAQESHQTGQEKGHQEA</sequence>
<dbReference type="Proteomes" id="UP001497700">
    <property type="component" value="Unassembled WGS sequence"/>
</dbReference>
<evidence type="ECO:0000313" key="2">
    <source>
        <dbReference type="Proteomes" id="UP001497700"/>
    </source>
</evidence>
<protein>
    <submittedName>
        <fullName evidence="1">Major facilitator superfamily domain-containing protein</fullName>
    </submittedName>
</protein>
<evidence type="ECO:0000313" key="1">
    <source>
        <dbReference type="EMBL" id="KAI4869928.1"/>
    </source>
</evidence>
<comment type="caution">
    <text evidence="1">The sequence shown here is derived from an EMBL/GenBank/DDBJ whole genome shotgun (WGS) entry which is preliminary data.</text>
</comment>
<dbReference type="EMBL" id="MU393427">
    <property type="protein sequence ID" value="KAI4869928.1"/>
    <property type="molecule type" value="Genomic_DNA"/>
</dbReference>
<organism evidence="1 2">
    <name type="scientific">Hypoxylon rubiginosum</name>
    <dbReference type="NCBI Taxonomy" id="110542"/>
    <lineage>
        <taxon>Eukaryota</taxon>
        <taxon>Fungi</taxon>
        <taxon>Dikarya</taxon>
        <taxon>Ascomycota</taxon>
        <taxon>Pezizomycotina</taxon>
        <taxon>Sordariomycetes</taxon>
        <taxon>Xylariomycetidae</taxon>
        <taxon>Xylariales</taxon>
        <taxon>Hypoxylaceae</taxon>
        <taxon>Hypoxylon</taxon>
    </lineage>
</organism>
<accession>A0ACB9ZEB5</accession>
<keyword evidence="2" id="KW-1185">Reference proteome</keyword>
<proteinExistence type="predicted"/>
<gene>
    <name evidence="1" type="ORF">F4820DRAFT_405506</name>
</gene>